<comment type="caution">
    <text evidence="2">The sequence shown here is derived from an EMBL/GenBank/DDBJ whole genome shotgun (WGS) entry which is preliminary data.</text>
</comment>
<feature type="region of interest" description="Disordered" evidence="1">
    <location>
        <begin position="1"/>
        <end position="50"/>
    </location>
</feature>
<protein>
    <submittedName>
        <fullName evidence="2">Uncharacterized protein</fullName>
    </submittedName>
</protein>
<evidence type="ECO:0000313" key="3">
    <source>
        <dbReference type="Proteomes" id="UP000324222"/>
    </source>
</evidence>
<reference evidence="2 3" key="1">
    <citation type="submission" date="2019-05" db="EMBL/GenBank/DDBJ databases">
        <title>Another draft genome of Portunus trituberculatus and its Hox gene families provides insights of decapod evolution.</title>
        <authorList>
            <person name="Jeong J.-H."/>
            <person name="Song I."/>
            <person name="Kim S."/>
            <person name="Choi T."/>
            <person name="Kim D."/>
            <person name="Ryu S."/>
            <person name="Kim W."/>
        </authorList>
    </citation>
    <scope>NUCLEOTIDE SEQUENCE [LARGE SCALE GENOMIC DNA]</scope>
    <source>
        <tissue evidence="2">Muscle</tissue>
    </source>
</reference>
<dbReference type="Proteomes" id="UP000324222">
    <property type="component" value="Unassembled WGS sequence"/>
</dbReference>
<name>A0A5B7K128_PORTR</name>
<accession>A0A5B7K128</accession>
<sequence length="81" mass="8934">MMTNMSARPASTPIIAGSGAPIPSPLEAAAGTWGSQEHTPPTQNTKESTRRGKILRTLLDLLVQYWDTFLSRDLCTIRPFY</sequence>
<feature type="compositionally biased region" description="Polar residues" evidence="1">
    <location>
        <begin position="33"/>
        <end position="46"/>
    </location>
</feature>
<dbReference type="AlphaFoldDB" id="A0A5B7K128"/>
<organism evidence="2 3">
    <name type="scientific">Portunus trituberculatus</name>
    <name type="common">Swimming crab</name>
    <name type="synonym">Neptunus trituberculatus</name>
    <dbReference type="NCBI Taxonomy" id="210409"/>
    <lineage>
        <taxon>Eukaryota</taxon>
        <taxon>Metazoa</taxon>
        <taxon>Ecdysozoa</taxon>
        <taxon>Arthropoda</taxon>
        <taxon>Crustacea</taxon>
        <taxon>Multicrustacea</taxon>
        <taxon>Malacostraca</taxon>
        <taxon>Eumalacostraca</taxon>
        <taxon>Eucarida</taxon>
        <taxon>Decapoda</taxon>
        <taxon>Pleocyemata</taxon>
        <taxon>Brachyura</taxon>
        <taxon>Eubrachyura</taxon>
        <taxon>Portunoidea</taxon>
        <taxon>Portunidae</taxon>
        <taxon>Portuninae</taxon>
        <taxon>Portunus</taxon>
    </lineage>
</organism>
<proteinExistence type="predicted"/>
<gene>
    <name evidence="2" type="ORF">E2C01_093667</name>
</gene>
<evidence type="ECO:0000256" key="1">
    <source>
        <dbReference type="SAM" id="MobiDB-lite"/>
    </source>
</evidence>
<evidence type="ECO:0000313" key="2">
    <source>
        <dbReference type="EMBL" id="MPC98304.1"/>
    </source>
</evidence>
<keyword evidence="3" id="KW-1185">Reference proteome</keyword>
<dbReference type="EMBL" id="VSRR010113516">
    <property type="protein sequence ID" value="MPC98304.1"/>
    <property type="molecule type" value="Genomic_DNA"/>
</dbReference>